<dbReference type="PRINTS" id="PR00094">
    <property type="entry name" value="ADENYLTKNASE"/>
</dbReference>
<dbReference type="PROSITE" id="PS00113">
    <property type="entry name" value="ADENYLATE_KINASE"/>
    <property type="match status" value="1"/>
</dbReference>
<dbReference type="InterPro" id="IPR007862">
    <property type="entry name" value="Adenylate_kinase_lid-dom"/>
</dbReference>
<reference evidence="6" key="1">
    <citation type="submission" date="2015-10" db="EMBL/GenBank/DDBJ databases">
        <authorList>
            <person name="Gilbert D.G."/>
        </authorList>
    </citation>
    <scope>NUCLEOTIDE SEQUENCE</scope>
</reference>
<dbReference type="NCBIfam" id="TIGR01351">
    <property type="entry name" value="adk"/>
    <property type="match status" value="1"/>
</dbReference>
<dbReference type="EC" id="2.7.4.3" evidence="6"/>
<dbReference type="PANTHER" id="PTHR23359">
    <property type="entry name" value="NUCLEOTIDE KINASE"/>
    <property type="match status" value="1"/>
</dbReference>
<dbReference type="NCBIfam" id="NF001381">
    <property type="entry name" value="PRK00279.1-3"/>
    <property type="match status" value="1"/>
</dbReference>
<dbReference type="InterPro" id="IPR000850">
    <property type="entry name" value="Adenylat/UMP-CMP_kin"/>
</dbReference>
<evidence type="ECO:0000256" key="1">
    <source>
        <dbReference type="ARBA" id="ARBA00022679"/>
    </source>
</evidence>
<dbReference type="GO" id="GO:0004017">
    <property type="term" value="F:AMP kinase activity"/>
    <property type="evidence" value="ECO:0007669"/>
    <property type="project" value="UniProtKB-EC"/>
</dbReference>
<dbReference type="SUPFAM" id="SSF52540">
    <property type="entry name" value="P-loop containing nucleoside triphosphate hydrolases"/>
    <property type="match status" value="1"/>
</dbReference>
<organism evidence="6">
    <name type="scientific">hydrothermal vent metagenome</name>
    <dbReference type="NCBI Taxonomy" id="652676"/>
    <lineage>
        <taxon>unclassified sequences</taxon>
        <taxon>metagenomes</taxon>
        <taxon>ecological metagenomes</taxon>
    </lineage>
</organism>
<dbReference type="EMBL" id="CZRL01000097">
    <property type="protein sequence ID" value="CUS53410.1"/>
    <property type="molecule type" value="Genomic_DNA"/>
</dbReference>
<feature type="compositionally biased region" description="Basic residues" evidence="4">
    <location>
        <begin position="279"/>
        <end position="320"/>
    </location>
</feature>
<dbReference type="InterPro" id="IPR027417">
    <property type="entry name" value="P-loop_NTPase"/>
</dbReference>
<evidence type="ECO:0000256" key="2">
    <source>
        <dbReference type="ARBA" id="ARBA00022741"/>
    </source>
</evidence>
<feature type="domain" description="Adenylate kinase active site lid" evidence="5">
    <location>
        <begin position="127"/>
        <end position="163"/>
    </location>
</feature>
<keyword evidence="2" id="KW-0547">Nucleotide-binding</keyword>
<feature type="compositionally biased region" description="Basic residues" evidence="4">
    <location>
        <begin position="329"/>
        <end position="343"/>
    </location>
</feature>
<dbReference type="CDD" id="cd01428">
    <property type="entry name" value="ADK"/>
    <property type="match status" value="1"/>
</dbReference>
<evidence type="ECO:0000259" key="5">
    <source>
        <dbReference type="Pfam" id="PF05191"/>
    </source>
</evidence>
<keyword evidence="3 6" id="KW-0418">Kinase</keyword>
<accession>A0A160TVZ4</accession>
<gene>
    <name evidence="6" type="ORF">MGWOODY_XGa1419</name>
</gene>
<evidence type="ECO:0000256" key="3">
    <source>
        <dbReference type="ARBA" id="ARBA00022777"/>
    </source>
</evidence>
<feature type="region of interest" description="Disordered" evidence="4">
    <location>
        <begin position="252"/>
        <end position="343"/>
    </location>
</feature>
<protein>
    <submittedName>
        <fullName evidence="6">Adenylate kinase</fullName>
        <ecNumber evidence="6">2.7.4.3</ecNumber>
    </submittedName>
</protein>
<proteinExistence type="inferred from homology"/>
<keyword evidence="1 6" id="KW-0808">Transferase</keyword>
<dbReference type="Gene3D" id="3.40.50.300">
    <property type="entry name" value="P-loop containing nucleotide triphosphate hydrolases"/>
    <property type="match status" value="1"/>
</dbReference>
<evidence type="ECO:0000313" key="6">
    <source>
        <dbReference type="EMBL" id="CUS53410.1"/>
    </source>
</evidence>
<dbReference type="HAMAP" id="MF_00235">
    <property type="entry name" value="Adenylate_kinase_Adk"/>
    <property type="match status" value="1"/>
</dbReference>
<dbReference type="InterPro" id="IPR033690">
    <property type="entry name" value="Adenylat_kinase_CS"/>
</dbReference>
<dbReference type="Pfam" id="PF00406">
    <property type="entry name" value="ADK"/>
    <property type="match status" value="1"/>
</dbReference>
<dbReference type="InterPro" id="IPR006259">
    <property type="entry name" value="Adenyl_kin_sub"/>
</dbReference>
<feature type="compositionally biased region" description="Basic and acidic residues" evidence="4">
    <location>
        <begin position="267"/>
        <end position="278"/>
    </location>
</feature>
<evidence type="ECO:0000256" key="4">
    <source>
        <dbReference type="SAM" id="MobiDB-lite"/>
    </source>
</evidence>
<sequence>MRIVLLGAPGCGKGTQAKLMAEKYRVPQISSGELLRQAVSEKTDLGKRVESIMASGELVSDDIATDAVTERLRSNESKRGFVLDGFPRTIPQAQQLDTRLGWMNRPLQLALYFSLDPAVVVKRTLGRLECAKCGASYNRYFSPPAKRGICEHCGSKELVQRPDDHQHAVRARLDAYDRDTVPLITYFKAQHKLRTVEGEGDIQDIFKRICEIVDTEIRPLETKVIAIETGREYRSDAVTLISGGKVVRKDSRADNDKAVGQAKQRLSARDSKKAAEKKVAKKKVVKKKAAEKKVAKKKVVKKKAAEKKVAKKKVVKKKAAKEKAVKTKVVVRKSATKKRTHKG</sequence>
<dbReference type="FunFam" id="3.40.50.300:FF:000106">
    <property type="entry name" value="Adenylate kinase mitochondrial"/>
    <property type="match status" value="1"/>
</dbReference>
<dbReference type="Pfam" id="PF05191">
    <property type="entry name" value="ADK_lid"/>
    <property type="match status" value="1"/>
</dbReference>
<dbReference type="AlphaFoldDB" id="A0A160TVZ4"/>
<dbReference type="GO" id="GO:0005524">
    <property type="term" value="F:ATP binding"/>
    <property type="evidence" value="ECO:0007669"/>
    <property type="project" value="InterPro"/>
</dbReference>
<name>A0A160TVZ4_9ZZZZ</name>